<evidence type="ECO:0000313" key="3">
    <source>
        <dbReference type="Proteomes" id="UP001472677"/>
    </source>
</evidence>
<feature type="region of interest" description="Disordered" evidence="1">
    <location>
        <begin position="96"/>
        <end position="131"/>
    </location>
</feature>
<organism evidence="2 3">
    <name type="scientific">Hibiscus sabdariffa</name>
    <name type="common">roselle</name>
    <dbReference type="NCBI Taxonomy" id="183260"/>
    <lineage>
        <taxon>Eukaryota</taxon>
        <taxon>Viridiplantae</taxon>
        <taxon>Streptophyta</taxon>
        <taxon>Embryophyta</taxon>
        <taxon>Tracheophyta</taxon>
        <taxon>Spermatophyta</taxon>
        <taxon>Magnoliopsida</taxon>
        <taxon>eudicotyledons</taxon>
        <taxon>Gunneridae</taxon>
        <taxon>Pentapetalae</taxon>
        <taxon>rosids</taxon>
        <taxon>malvids</taxon>
        <taxon>Malvales</taxon>
        <taxon>Malvaceae</taxon>
        <taxon>Malvoideae</taxon>
        <taxon>Hibiscus</taxon>
    </lineage>
</organism>
<dbReference type="PANTHER" id="PTHR37177:SF4">
    <property type="entry name" value="PROTEIN PSY1"/>
    <property type="match status" value="1"/>
</dbReference>
<accession>A0ABR2DR28</accession>
<protein>
    <submittedName>
        <fullName evidence="2">Uncharacterized protein</fullName>
    </submittedName>
</protein>
<dbReference type="PANTHER" id="PTHR37177">
    <property type="entry name" value="PROTEIN PSY1"/>
    <property type="match status" value="1"/>
</dbReference>
<proteinExistence type="predicted"/>
<name>A0ABR2DR28_9ROSI</name>
<comment type="caution">
    <text evidence="2">The sequence shown here is derived from an EMBL/GenBank/DDBJ whole genome shotgun (WGS) entry which is preliminary data.</text>
</comment>
<keyword evidence="3" id="KW-1185">Reference proteome</keyword>
<dbReference type="InterPro" id="IPR034430">
    <property type="entry name" value="PSY"/>
</dbReference>
<reference evidence="2 3" key="1">
    <citation type="journal article" date="2024" name="G3 (Bethesda)">
        <title>Genome assembly of Hibiscus sabdariffa L. provides insights into metabolisms of medicinal natural products.</title>
        <authorList>
            <person name="Kim T."/>
        </authorList>
    </citation>
    <scope>NUCLEOTIDE SEQUENCE [LARGE SCALE GENOMIC DNA]</scope>
    <source>
        <strain evidence="2">TK-2024</strain>
        <tissue evidence="2">Old leaves</tissue>
    </source>
</reference>
<evidence type="ECO:0000313" key="2">
    <source>
        <dbReference type="EMBL" id="KAK8545012.1"/>
    </source>
</evidence>
<dbReference type="EMBL" id="JBBPBM010000023">
    <property type="protein sequence ID" value="KAK8545012.1"/>
    <property type="molecule type" value="Genomic_DNA"/>
</dbReference>
<dbReference type="Proteomes" id="UP001472677">
    <property type="component" value="Unassembled WGS sequence"/>
</dbReference>
<sequence length="131" mass="14241">MLDISTSPLHFGSAITAASLKKHLLVGRNLPSCFDQRIEPELGRYWCLTYMCLDTCLSSNSNARVVQIPQRAAQPSSTTEWDQILLAGEGRSLMTSIDDYNEPSANRGHDPPSRTGGGGGNGRGHRRGRKG</sequence>
<gene>
    <name evidence="2" type="ORF">V6N12_025866</name>
</gene>
<evidence type="ECO:0000256" key="1">
    <source>
        <dbReference type="SAM" id="MobiDB-lite"/>
    </source>
</evidence>